<name>U7D8Y8_9BACT</name>
<dbReference type="GO" id="GO:0006203">
    <property type="term" value="P:dGTP catabolic process"/>
    <property type="evidence" value="ECO:0007669"/>
    <property type="project" value="TreeGrafter"/>
</dbReference>
<comment type="caution">
    <text evidence="3">The sequence shown here is derived from an EMBL/GenBank/DDBJ whole genome shotgun (WGS) entry which is preliminary data.</text>
</comment>
<evidence type="ECO:0000259" key="2">
    <source>
        <dbReference type="PROSITE" id="PS51831"/>
    </source>
</evidence>
<dbReference type="AlphaFoldDB" id="U7D8Y8"/>
<dbReference type="SUPFAM" id="SSF109604">
    <property type="entry name" value="HD-domain/PDEase-like"/>
    <property type="match status" value="1"/>
</dbReference>
<sequence length="454" mass="52392">MNSFDQFLTDRRFRSSMQTSEDQRNPFENDFSRVVFSSSFRRLQDKTQVFQLDKGDFVRTRLTHSIEVSSLGRSIGLSVENRLIDAGILSPEKRGHIPSILATAGLVHDIGNPPFGHFGEWAIQDYFRRFFRTNFTCADALTPAQQHDFIYFDGNVQTFRVLRKLHYIKDSEGMNLTFAVLATIVKYPCSSLEGNTSEGGILRKKFGYFQSEAADYADIAREFSLSGRYPLTFLLEAADDIAYSIADIEDACKKGLIGYMEIRTFLEEGLQPISLSEQERDADFITLFTDLYNDVAQSYKNKLELAVQRFRIVVQRFMISAAVDTFYAHIDEICAGTYNKDLLENSWASNIRRVFKDLGQHIFAHKTIIEKEVVGFNIIHYLLDEFVEAVSSDELQKNPKQPRLYNMISSNYRFIYEHFSDHSLYSRLQLAVDYISGMTDNFALKRYRIFRGIE</sequence>
<dbReference type="InterPro" id="IPR003607">
    <property type="entry name" value="HD/PDEase_dom"/>
</dbReference>
<dbReference type="RefSeq" id="WP_022636886.1">
    <property type="nucleotide sequence ID" value="NZ_ASJR01000011.1"/>
</dbReference>
<dbReference type="Gene3D" id="1.10.3410.10">
    <property type="entry name" value="putative deoxyguanosinetriphosphate triphosphohydrolase like domain"/>
    <property type="match status" value="1"/>
</dbReference>
<dbReference type="InterPro" id="IPR027432">
    <property type="entry name" value="dGTP_triphosphohydrolase_C"/>
</dbReference>
<dbReference type="SMART" id="SM00471">
    <property type="entry name" value="HDc"/>
    <property type="match status" value="1"/>
</dbReference>
<gene>
    <name evidence="3" type="ORF">CALK_1430</name>
</gene>
<dbReference type="InterPro" id="IPR023293">
    <property type="entry name" value="dGTP_triP_hydro_central_sf"/>
</dbReference>
<dbReference type="InterPro" id="IPR006261">
    <property type="entry name" value="dGTPase"/>
</dbReference>
<dbReference type="Gene3D" id="1.10.3550.10">
    <property type="entry name" value="eoxyguanosinetriphosphate triphosphohydrolase domain-like"/>
    <property type="match status" value="1"/>
</dbReference>
<dbReference type="Pfam" id="PF13286">
    <property type="entry name" value="HD_assoc"/>
    <property type="match status" value="1"/>
</dbReference>
<dbReference type="InterPro" id="IPR026875">
    <property type="entry name" value="PHydrolase_assoc_dom"/>
</dbReference>
<dbReference type="PANTHER" id="PTHR11373">
    <property type="entry name" value="DEOXYNUCLEOSIDE TRIPHOSPHATE TRIPHOSPHOHYDROLASE"/>
    <property type="match status" value="1"/>
</dbReference>
<accession>U7D8Y8</accession>
<dbReference type="PATRIC" id="fig|1313304.3.peg.1363"/>
<dbReference type="CDD" id="cd00077">
    <property type="entry name" value="HDc"/>
    <property type="match status" value="1"/>
</dbReference>
<dbReference type="Pfam" id="PF01966">
    <property type="entry name" value="HD"/>
    <property type="match status" value="1"/>
</dbReference>
<protein>
    <submittedName>
        <fullName evidence="3">Deoxyguanosinetriphosphate triphosphohydrolase</fullName>
    </submittedName>
</protein>
<keyword evidence="4" id="KW-1185">Reference proteome</keyword>
<dbReference type="EMBL" id="ASJR01000011">
    <property type="protein sequence ID" value="ERP31567.1"/>
    <property type="molecule type" value="Genomic_DNA"/>
</dbReference>
<dbReference type="NCBIfam" id="TIGR01353">
    <property type="entry name" value="dGTP_triPase"/>
    <property type="match status" value="1"/>
</dbReference>
<dbReference type="OrthoDB" id="9803619at2"/>
<dbReference type="Gene3D" id="1.10.3210.10">
    <property type="entry name" value="Hypothetical protein af1432"/>
    <property type="match status" value="1"/>
</dbReference>
<dbReference type="PANTHER" id="PTHR11373:SF32">
    <property type="entry name" value="DEOXYGUANOSINETRIPHOSPHATE TRIPHOSPHOHYDROLASE"/>
    <property type="match status" value="1"/>
</dbReference>
<proteinExistence type="predicted"/>
<dbReference type="eggNOG" id="COG0232">
    <property type="taxonomic scope" value="Bacteria"/>
</dbReference>
<dbReference type="Proteomes" id="UP000017148">
    <property type="component" value="Unassembled WGS sequence"/>
</dbReference>
<dbReference type="InterPro" id="IPR006674">
    <property type="entry name" value="HD_domain"/>
</dbReference>
<dbReference type="InterPro" id="IPR050135">
    <property type="entry name" value="dGTPase-like"/>
</dbReference>
<dbReference type="GO" id="GO:0008832">
    <property type="term" value="F:dGTPase activity"/>
    <property type="evidence" value="ECO:0007669"/>
    <property type="project" value="TreeGrafter"/>
</dbReference>
<dbReference type="STRING" id="1313304.CALK_1430"/>
<evidence type="ECO:0000313" key="3">
    <source>
        <dbReference type="EMBL" id="ERP31567.1"/>
    </source>
</evidence>
<feature type="domain" description="HD" evidence="2">
    <location>
        <begin position="61"/>
        <end position="244"/>
    </location>
</feature>
<evidence type="ECO:0000256" key="1">
    <source>
        <dbReference type="ARBA" id="ARBA00022801"/>
    </source>
</evidence>
<evidence type="ECO:0000313" key="4">
    <source>
        <dbReference type="Proteomes" id="UP000017148"/>
    </source>
</evidence>
<keyword evidence="1 3" id="KW-0378">Hydrolase</keyword>
<dbReference type="PROSITE" id="PS51831">
    <property type="entry name" value="HD"/>
    <property type="match status" value="1"/>
</dbReference>
<reference evidence="3 4" key="1">
    <citation type="journal article" date="2013" name="Environ. Microbiol.">
        <title>Genome analysis of Chitinivibrio alkaliphilus gen. nov., sp. nov., a novel extremely haloalkaliphilic anaerobic chitinolytic bacterium from the candidate phylum Termite Group 3.</title>
        <authorList>
            <person name="Sorokin D.Y."/>
            <person name="Gumerov V.M."/>
            <person name="Rakitin A.L."/>
            <person name="Beletsky A.V."/>
            <person name="Damste J.S."/>
            <person name="Muyzer G."/>
            <person name="Mardanov A.V."/>
            <person name="Ravin N.V."/>
        </authorList>
    </citation>
    <scope>NUCLEOTIDE SEQUENCE [LARGE SCALE GENOMIC DNA]</scope>
    <source>
        <strain evidence="3 4">ACht1</strain>
    </source>
</reference>
<organism evidence="3 4">
    <name type="scientific">Chitinivibrio alkaliphilus ACht1</name>
    <dbReference type="NCBI Taxonomy" id="1313304"/>
    <lineage>
        <taxon>Bacteria</taxon>
        <taxon>Pseudomonadati</taxon>
        <taxon>Fibrobacterota</taxon>
        <taxon>Chitinivibrionia</taxon>
        <taxon>Chitinivibrionales</taxon>
        <taxon>Chitinivibrionaceae</taxon>
        <taxon>Chitinivibrio</taxon>
    </lineage>
</organism>